<organism evidence="1 2">
    <name type="scientific">Poriferisphaera corsica</name>
    <dbReference type="NCBI Taxonomy" id="2528020"/>
    <lineage>
        <taxon>Bacteria</taxon>
        <taxon>Pseudomonadati</taxon>
        <taxon>Planctomycetota</taxon>
        <taxon>Phycisphaerae</taxon>
        <taxon>Phycisphaerales</taxon>
        <taxon>Phycisphaeraceae</taxon>
        <taxon>Poriferisphaera</taxon>
    </lineage>
</organism>
<sequence>MIRARYDAAQTTRENVRHWAMADSYSADQSASLEVRRKLRERARYEVANNSYAKGIVLTIANDCFGTGPKLQVLTEDVQINRQIENAFSDWSQAVNLAEKLRTMRMAKTTDSEVFAVLVANPKFDSLVQMDVQFIETERIASPQDQYNLNANDVDGIRLNRLGIPESYTVFCLKRHKLGSWNESYF</sequence>
<dbReference type="RefSeq" id="WP_145075599.1">
    <property type="nucleotide sequence ID" value="NZ_CP036425.1"/>
</dbReference>
<proteinExistence type="predicted"/>
<dbReference type="GO" id="GO:0019068">
    <property type="term" value="P:virion assembly"/>
    <property type="evidence" value="ECO:0007669"/>
    <property type="project" value="InterPro"/>
</dbReference>
<dbReference type="KEGG" id="pcor:KS4_11120"/>
<reference evidence="1 2" key="1">
    <citation type="submission" date="2019-02" db="EMBL/GenBank/DDBJ databases">
        <title>Deep-cultivation of Planctomycetes and their phenomic and genomic characterization uncovers novel biology.</title>
        <authorList>
            <person name="Wiegand S."/>
            <person name="Jogler M."/>
            <person name="Boedeker C."/>
            <person name="Pinto D."/>
            <person name="Vollmers J."/>
            <person name="Rivas-Marin E."/>
            <person name="Kohn T."/>
            <person name="Peeters S.H."/>
            <person name="Heuer A."/>
            <person name="Rast P."/>
            <person name="Oberbeckmann S."/>
            <person name="Bunk B."/>
            <person name="Jeske O."/>
            <person name="Meyerdierks A."/>
            <person name="Storesund J.E."/>
            <person name="Kallscheuer N."/>
            <person name="Luecker S."/>
            <person name="Lage O.M."/>
            <person name="Pohl T."/>
            <person name="Merkel B.J."/>
            <person name="Hornburger P."/>
            <person name="Mueller R.-W."/>
            <person name="Bruemmer F."/>
            <person name="Labrenz M."/>
            <person name="Spormann A.M."/>
            <person name="Op den Camp H."/>
            <person name="Overmann J."/>
            <person name="Amann R."/>
            <person name="Jetten M.S.M."/>
            <person name="Mascher T."/>
            <person name="Medema M.H."/>
            <person name="Devos D.P."/>
            <person name="Kaster A.-K."/>
            <person name="Ovreas L."/>
            <person name="Rohde M."/>
            <person name="Galperin M.Y."/>
            <person name="Jogler C."/>
        </authorList>
    </citation>
    <scope>NUCLEOTIDE SEQUENCE [LARGE SCALE GENOMIC DNA]</scope>
    <source>
        <strain evidence="1 2">KS4</strain>
    </source>
</reference>
<dbReference type="Pfam" id="PF05136">
    <property type="entry name" value="Phage_portal_2"/>
    <property type="match status" value="1"/>
</dbReference>
<gene>
    <name evidence="1" type="ORF">KS4_11120</name>
</gene>
<dbReference type="EMBL" id="CP036425">
    <property type="protein sequence ID" value="QDU33071.1"/>
    <property type="molecule type" value="Genomic_DNA"/>
</dbReference>
<evidence type="ECO:0000313" key="2">
    <source>
        <dbReference type="Proteomes" id="UP000317369"/>
    </source>
</evidence>
<dbReference type="AlphaFoldDB" id="A0A517YS81"/>
<dbReference type="Proteomes" id="UP000317369">
    <property type="component" value="Chromosome"/>
</dbReference>
<evidence type="ECO:0000313" key="1">
    <source>
        <dbReference type="EMBL" id="QDU33071.1"/>
    </source>
</evidence>
<keyword evidence="2" id="KW-1185">Reference proteome</keyword>
<dbReference type="GO" id="GO:0005198">
    <property type="term" value="F:structural molecule activity"/>
    <property type="evidence" value="ECO:0007669"/>
    <property type="project" value="InterPro"/>
</dbReference>
<accession>A0A517YS81</accession>
<dbReference type="OrthoDB" id="622132at2"/>
<name>A0A517YS81_9BACT</name>
<protein>
    <submittedName>
        <fullName evidence="1">Phage portal protein, lambda family</fullName>
    </submittedName>
</protein>
<dbReference type="InterPro" id="IPR006429">
    <property type="entry name" value="Phage_lambda_portal"/>
</dbReference>